<keyword evidence="8" id="KW-1185">Reference proteome</keyword>
<name>A0A9R1W9V9_LACSA</name>
<dbReference type="GO" id="GO:0008270">
    <property type="term" value="F:zinc ion binding"/>
    <property type="evidence" value="ECO:0007669"/>
    <property type="project" value="UniProtKB-KW"/>
</dbReference>
<organism evidence="7 8">
    <name type="scientific">Lactuca sativa</name>
    <name type="common">Garden lettuce</name>
    <dbReference type="NCBI Taxonomy" id="4236"/>
    <lineage>
        <taxon>Eukaryota</taxon>
        <taxon>Viridiplantae</taxon>
        <taxon>Streptophyta</taxon>
        <taxon>Embryophyta</taxon>
        <taxon>Tracheophyta</taxon>
        <taxon>Spermatophyta</taxon>
        <taxon>Magnoliopsida</taxon>
        <taxon>eudicotyledons</taxon>
        <taxon>Gunneridae</taxon>
        <taxon>Pentapetalae</taxon>
        <taxon>asterids</taxon>
        <taxon>campanulids</taxon>
        <taxon>Asterales</taxon>
        <taxon>Asteraceae</taxon>
        <taxon>Cichorioideae</taxon>
        <taxon>Cichorieae</taxon>
        <taxon>Lactucinae</taxon>
        <taxon>Lactuca</taxon>
    </lineage>
</organism>
<dbReference type="EMBL" id="NBSK02000003">
    <property type="protein sequence ID" value="KAJ0218982.1"/>
    <property type="molecule type" value="Genomic_DNA"/>
</dbReference>
<reference evidence="7 8" key="1">
    <citation type="journal article" date="2017" name="Nat. Commun.">
        <title>Genome assembly with in vitro proximity ligation data and whole-genome triplication in lettuce.</title>
        <authorList>
            <person name="Reyes-Chin-Wo S."/>
            <person name="Wang Z."/>
            <person name="Yang X."/>
            <person name="Kozik A."/>
            <person name="Arikit S."/>
            <person name="Song C."/>
            <person name="Xia L."/>
            <person name="Froenicke L."/>
            <person name="Lavelle D.O."/>
            <person name="Truco M.J."/>
            <person name="Xia R."/>
            <person name="Zhu S."/>
            <person name="Xu C."/>
            <person name="Xu H."/>
            <person name="Xu X."/>
            <person name="Cox K."/>
            <person name="Korf I."/>
            <person name="Meyers B.C."/>
            <person name="Michelmore R.W."/>
        </authorList>
    </citation>
    <scope>NUCLEOTIDE SEQUENCE [LARGE SCALE GENOMIC DNA]</scope>
    <source>
        <strain evidence="8">cv. Salinas</strain>
        <tissue evidence="7">Seedlings</tissue>
    </source>
</reference>
<keyword evidence="3" id="KW-0862">Zinc</keyword>
<dbReference type="AlphaFoldDB" id="A0A9R1W9V9"/>
<keyword evidence="2 4" id="KW-0863">Zinc-finger</keyword>
<evidence type="ECO:0000259" key="6">
    <source>
        <dbReference type="PROSITE" id="PS50966"/>
    </source>
</evidence>
<evidence type="ECO:0000256" key="3">
    <source>
        <dbReference type="ARBA" id="ARBA00022833"/>
    </source>
</evidence>
<evidence type="ECO:0000256" key="2">
    <source>
        <dbReference type="ARBA" id="ARBA00022771"/>
    </source>
</evidence>
<feature type="compositionally biased region" description="Basic residues" evidence="5">
    <location>
        <begin position="143"/>
        <end position="153"/>
    </location>
</feature>
<proteinExistence type="predicted"/>
<dbReference type="Pfam" id="PF04434">
    <property type="entry name" value="SWIM"/>
    <property type="match status" value="1"/>
</dbReference>
<keyword evidence="1" id="KW-0479">Metal-binding</keyword>
<feature type="domain" description="SWIM-type" evidence="6">
    <location>
        <begin position="64"/>
        <end position="96"/>
    </location>
</feature>
<dbReference type="PANTHER" id="PTHR31973">
    <property type="entry name" value="POLYPROTEIN, PUTATIVE-RELATED"/>
    <property type="match status" value="1"/>
</dbReference>
<dbReference type="PROSITE" id="PS50966">
    <property type="entry name" value="ZF_SWIM"/>
    <property type="match status" value="1"/>
</dbReference>
<evidence type="ECO:0000313" key="7">
    <source>
        <dbReference type="EMBL" id="KAJ0218982.1"/>
    </source>
</evidence>
<comment type="caution">
    <text evidence="7">The sequence shown here is derived from an EMBL/GenBank/DDBJ whole genome shotgun (WGS) entry which is preliminary data.</text>
</comment>
<accession>A0A9R1W9V9</accession>
<protein>
    <recommendedName>
        <fullName evidence="6">SWIM-type domain-containing protein</fullName>
    </recommendedName>
</protein>
<feature type="region of interest" description="Disordered" evidence="5">
    <location>
        <begin position="133"/>
        <end position="153"/>
    </location>
</feature>
<gene>
    <name evidence="7" type="ORF">LSAT_V11C300149490</name>
</gene>
<evidence type="ECO:0000313" key="8">
    <source>
        <dbReference type="Proteomes" id="UP000235145"/>
    </source>
</evidence>
<dbReference type="PANTHER" id="PTHR31973:SF187">
    <property type="entry name" value="MUTATOR TRANSPOSASE MUDRA PROTEIN"/>
    <property type="match status" value="1"/>
</dbReference>
<evidence type="ECO:0000256" key="5">
    <source>
        <dbReference type="SAM" id="MobiDB-lite"/>
    </source>
</evidence>
<evidence type="ECO:0000256" key="1">
    <source>
        <dbReference type="ARBA" id="ARBA00022723"/>
    </source>
</evidence>
<dbReference type="InterPro" id="IPR006564">
    <property type="entry name" value="Znf_PMZ"/>
</dbReference>
<dbReference type="InterPro" id="IPR007527">
    <property type="entry name" value="Znf_SWIM"/>
</dbReference>
<evidence type="ECO:0000256" key="4">
    <source>
        <dbReference type="PROSITE-ProRule" id="PRU00325"/>
    </source>
</evidence>
<dbReference type="SMART" id="SM00575">
    <property type="entry name" value="ZnF_PMZ"/>
    <property type="match status" value="1"/>
</dbReference>
<sequence>MLEEIQLYMMERFYNLKEEGQKWDTEICPVAIKKMEAFGESLKSWYVHPSGVTAFEVRNGFYSYCVNLQEYSCTCNLWAVSGIPCVHAQATIMYTQQDPVSYISSWFSKEKLQVNEEEINVEEVNDEDTQEIMRSNTQESRMRKTQQIRRRKPSERITELKLKKQVVSKFGMTESTPLNLE</sequence>
<dbReference type="Proteomes" id="UP000235145">
    <property type="component" value="Unassembled WGS sequence"/>
</dbReference>